<protein>
    <recommendedName>
        <fullName evidence="4">DUF1800 domain-containing protein</fullName>
    </recommendedName>
</protein>
<evidence type="ECO:0000313" key="2">
    <source>
        <dbReference type="EMBL" id="GGA49638.1"/>
    </source>
</evidence>
<accession>A0ABQ1GSS8</accession>
<evidence type="ECO:0000256" key="1">
    <source>
        <dbReference type="SAM" id="MobiDB-lite"/>
    </source>
</evidence>
<dbReference type="PANTHER" id="PTHR43737:SF1">
    <property type="entry name" value="DUF1501 DOMAIN-CONTAINING PROTEIN"/>
    <property type="match status" value="1"/>
</dbReference>
<name>A0ABQ1GSS8_9SPHN</name>
<proteinExistence type="predicted"/>
<feature type="region of interest" description="Disordered" evidence="1">
    <location>
        <begin position="48"/>
        <end position="70"/>
    </location>
</feature>
<comment type="caution">
    <text evidence="2">The sequence shown here is derived from an EMBL/GenBank/DDBJ whole genome shotgun (WGS) entry which is preliminary data.</text>
</comment>
<gene>
    <name evidence="2" type="ORF">GCM10011395_20000</name>
</gene>
<dbReference type="Proteomes" id="UP000618591">
    <property type="component" value="Unassembled WGS sequence"/>
</dbReference>
<dbReference type="PANTHER" id="PTHR43737">
    <property type="entry name" value="BLL7424 PROTEIN"/>
    <property type="match status" value="1"/>
</dbReference>
<organism evidence="2 3">
    <name type="scientific">Sphingomonas psychrolutea</name>
    <dbReference type="NCBI Taxonomy" id="1259676"/>
    <lineage>
        <taxon>Bacteria</taxon>
        <taxon>Pseudomonadati</taxon>
        <taxon>Pseudomonadota</taxon>
        <taxon>Alphaproteobacteria</taxon>
        <taxon>Sphingomonadales</taxon>
        <taxon>Sphingomonadaceae</taxon>
        <taxon>Sphingomonas</taxon>
    </lineage>
</organism>
<feature type="region of interest" description="Disordered" evidence="1">
    <location>
        <begin position="1"/>
        <end position="28"/>
    </location>
</feature>
<dbReference type="InterPro" id="IPR014917">
    <property type="entry name" value="DUF1800"/>
</dbReference>
<dbReference type="RefSeq" id="WP_229733001.1">
    <property type="nucleotide sequence ID" value="NZ_BMDW01000010.1"/>
</dbReference>
<reference evidence="3" key="1">
    <citation type="journal article" date="2019" name="Int. J. Syst. Evol. Microbiol.">
        <title>The Global Catalogue of Microorganisms (GCM) 10K type strain sequencing project: providing services to taxonomists for standard genome sequencing and annotation.</title>
        <authorList>
            <consortium name="The Broad Institute Genomics Platform"/>
            <consortium name="The Broad Institute Genome Sequencing Center for Infectious Disease"/>
            <person name="Wu L."/>
            <person name="Ma J."/>
        </authorList>
    </citation>
    <scope>NUCLEOTIDE SEQUENCE [LARGE SCALE GENOMIC DNA]</scope>
    <source>
        <strain evidence="3">CGMCC 1.10106</strain>
    </source>
</reference>
<dbReference type="EMBL" id="BMDW01000010">
    <property type="protein sequence ID" value="GGA49638.1"/>
    <property type="molecule type" value="Genomic_DNA"/>
</dbReference>
<evidence type="ECO:0000313" key="3">
    <source>
        <dbReference type="Proteomes" id="UP000618591"/>
    </source>
</evidence>
<dbReference type="Pfam" id="PF08811">
    <property type="entry name" value="DUF1800"/>
    <property type="match status" value="1"/>
</dbReference>
<sequence length="574" mass="59535">MAEPILDSLEPETSPAEPRAMMPPTPLSGASLSTLAASLALAACSGGGGGAGTTAGGSPTPTPSPTPAPIGAAAASRLLGQATMGATKAEIASVQSLGFNGWITAQFAQPRATSHWDWLVANGYNVAANINNTTGFDPTIWRQMIAEPDQLRQRVGIALSEMMVIGVDGLVLNWKQFAGAAYFDVLLDNAFGNFRTLMGAITTNAAMASFLTFLGNKKGNTTTGAQPDENYARELMQLFTLGLYQLNADGTVKMSGGKPLETYGPADVSGLARVFTGLNLASAVSTTPDRYRVPLIMTASQHESGASSFLGTTIPAGTEGMAAVNLALDAIFAHSNVPPFVSKQLIQKMVTSNPSAAYIGRVSAVFANEGSGVRGDMKAVLRAILTDAEARDVTVVTASNSGKLREPVHRLTGWARAFAATSPSNAWTIGDTTSSSTRLGQSIGHSATVFNFFRPGYTPANTAISTAGLVAPEFQITNELSVVAYINYLQALIANGAGDFKADYSTILTLAGDSQALIDEVNLMLANGQLSAATITAIKGAVDSISNTGATGPSNRVMTAILLAMASPDYLTFR</sequence>
<keyword evidence="3" id="KW-1185">Reference proteome</keyword>
<evidence type="ECO:0008006" key="4">
    <source>
        <dbReference type="Google" id="ProtNLM"/>
    </source>
</evidence>